<dbReference type="InterPro" id="IPR037175">
    <property type="entry name" value="KFase_sf"/>
</dbReference>
<dbReference type="PANTHER" id="PTHR34861">
    <property type="match status" value="1"/>
</dbReference>
<accession>A0A178DEC7</accession>
<dbReference type="SUPFAM" id="SSF102198">
    <property type="entry name" value="Putative cyclase"/>
    <property type="match status" value="1"/>
</dbReference>
<evidence type="ECO:0008006" key="4">
    <source>
        <dbReference type="Google" id="ProtNLM"/>
    </source>
</evidence>
<sequence length="344" mass="38866">MVLEAEDLPSYKDIPPVPGMPHGCAWGLFDKDGVKDELGTLNLLTPKKVLRAKEEIQAGVSVSLKYSPLWDVYLIGGPLTRLLSWPLENIRNPGHNRNPIIHKFLDLKPALVGHDDEITINTQTSSQWDGLRHWAFQETQQYYNGLTHEEISGPNPNSRNGIQEWLKRGGVTGRGILLDYVAWAEHKGIKYRADSKHKICEKDLDEIAKWQRSEFLPGDILFVRTGWIKWYNEATDEERVQGCKVNHNYIGVEGTASSIEWLWNHHFAALVGDNMAFEAWPAEMPYRIHDTALGLWGTPLGELWDLEALAAECKKQKRWTFFVTSAPLNIEGGVASPPNALAVL</sequence>
<proteinExistence type="inferred from homology"/>
<name>A0A178DEC7_9EURO</name>
<reference evidence="2 3" key="1">
    <citation type="submission" date="2016-03" db="EMBL/GenBank/DDBJ databases">
        <title>The draft genome sequence of Fonsecaea nubica causative agent of cutaneous subcutaneous infection in human host.</title>
        <authorList>
            <person name="Costa F."/>
            <person name="Sybren D.H."/>
            <person name="Raittz R.T."/>
            <person name="Weiss V.A."/>
            <person name="Leao A.C."/>
            <person name="Gomes R."/>
            <person name="De Souza E.M."/>
            <person name="Pedrosa F.O."/>
            <person name="Steffens M.B."/>
            <person name="Bombassaro A."/>
            <person name="Tadra-Sfeir M.Z."/>
            <person name="Moreno L.F."/>
            <person name="Najafzadeh M.J."/>
            <person name="Felipe M.S."/>
            <person name="Teixeira M."/>
            <person name="Sun J."/>
            <person name="Xi L."/>
            <person name="Castro M.A."/>
            <person name="Vicente V.A."/>
        </authorList>
    </citation>
    <scope>NUCLEOTIDE SEQUENCE [LARGE SCALE GENOMIC DNA]</scope>
    <source>
        <strain evidence="2 3">CBS 269.64</strain>
    </source>
</reference>
<dbReference type="Gene3D" id="3.50.30.50">
    <property type="entry name" value="Putative cyclase"/>
    <property type="match status" value="1"/>
</dbReference>
<dbReference type="RefSeq" id="XP_022504447.1">
    <property type="nucleotide sequence ID" value="XM_022639611.1"/>
</dbReference>
<dbReference type="GO" id="GO:0019441">
    <property type="term" value="P:L-tryptophan catabolic process to kynurenine"/>
    <property type="evidence" value="ECO:0007669"/>
    <property type="project" value="InterPro"/>
</dbReference>
<dbReference type="PANTHER" id="PTHR34861:SF10">
    <property type="entry name" value="CYCLASE"/>
    <property type="match status" value="1"/>
</dbReference>
<comment type="similarity">
    <text evidence="1">Belongs to the Cyclase 1 superfamily.</text>
</comment>
<evidence type="ECO:0000313" key="3">
    <source>
        <dbReference type="Proteomes" id="UP000185904"/>
    </source>
</evidence>
<organism evidence="2 3">
    <name type="scientific">Fonsecaea nubica</name>
    <dbReference type="NCBI Taxonomy" id="856822"/>
    <lineage>
        <taxon>Eukaryota</taxon>
        <taxon>Fungi</taxon>
        <taxon>Dikarya</taxon>
        <taxon>Ascomycota</taxon>
        <taxon>Pezizomycotina</taxon>
        <taxon>Eurotiomycetes</taxon>
        <taxon>Chaetothyriomycetidae</taxon>
        <taxon>Chaetothyriales</taxon>
        <taxon>Herpotrichiellaceae</taxon>
        <taxon>Fonsecaea</taxon>
    </lineage>
</organism>
<evidence type="ECO:0000256" key="1">
    <source>
        <dbReference type="ARBA" id="ARBA00007865"/>
    </source>
</evidence>
<dbReference type="Proteomes" id="UP000185904">
    <property type="component" value="Unassembled WGS sequence"/>
</dbReference>
<keyword evidence="3" id="KW-1185">Reference proteome</keyword>
<dbReference type="Pfam" id="PF04199">
    <property type="entry name" value="Cyclase"/>
    <property type="match status" value="1"/>
</dbReference>
<evidence type="ECO:0000313" key="2">
    <source>
        <dbReference type="EMBL" id="OAL39435.1"/>
    </source>
</evidence>
<dbReference type="GO" id="GO:0004061">
    <property type="term" value="F:arylformamidase activity"/>
    <property type="evidence" value="ECO:0007669"/>
    <property type="project" value="InterPro"/>
</dbReference>
<dbReference type="InterPro" id="IPR007325">
    <property type="entry name" value="KFase/CYL"/>
</dbReference>
<dbReference type="OrthoDB" id="5396at2759"/>
<dbReference type="AlphaFoldDB" id="A0A178DEC7"/>
<dbReference type="EMBL" id="LVCJ01000005">
    <property type="protein sequence ID" value="OAL39435.1"/>
    <property type="molecule type" value="Genomic_DNA"/>
</dbReference>
<gene>
    <name evidence="2" type="ORF">AYO20_01305</name>
</gene>
<protein>
    <recommendedName>
        <fullName evidence="4">Cyclase</fullName>
    </recommendedName>
</protein>
<dbReference type="GeneID" id="34584729"/>
<comment type="caution">
    <text evidence="2">The sequence shown here is derived from an EMBL/GenBank/DDBJ whole genome shotgun (WGS) entry which is preliminary data.</text>
</comment>